<evidence type="ECO:0000313" key="3">
    <source>
        <dbReference type="EMBL" id="CCC49515.1"/>
    </source>
</evidence>
<dbReference type="VEuPathDB" id="TriTrypDB:TvY486_0801230"/>
<sequence>MQNREQKAVADVENLDAFLVQLRALLLQARQVARGNQKGRLPELLSGIDNWLKEVKQLVGQRRSISEDRADTASGVENQEQENERSKKEVNTCVSKNTSISDGQLCLTDTSHALEPAGAVSSSALRRPSTDPPSTSAVETTGGTDNAGITEQFGCDSTFSSSLGGNNIEDLAKFLSSLFISGVAESVPLRNVGRNSVRLVGIRSLSIIDNVLQRVVRELYNDSPKAGEKKLEDNEIPKNHSPVFTHLSHDITVATQAILVCLETLAGAPDFSSVRFAAQVSLDVLKQLRQSAINFEQSLFRREYEYLQSNADLSGHSGEDMKDVDVELAERCAKERSTALRSRLGPPFLNSITCLMRLVRHAIQYLVSIISQRVPAPSQEERMLKNDVSANLCVFPQWFSHATHSKQLQSESGGELNMSSSPEQTVSFVPVVEYVASIVVESVLPSSFFPEYISCIAQHCGDRNEGQHLAVHVLQDIVSLLVENNIRGLERLLKHARWRKNIVEGILGCILSVNPVVLDTGLDILKKIVVACPNYLGTEIGFLYTRGVFGLLESDSTPPAVRRSLLHHVNDTLLEVNDTKSEIPLLLHFYHCFDLNIHWHQLNVVQRAIATLSRAVRCATAEEFVDVDVPNKGATDAAATDGGTTARRSLPFLALKGLAAFVEILTQKIPQSSNLSCWRPLPRLLNREKKMDEQRTVEIINSSPIKGVRKLFNVTNEEFKTDSDAIMHEKNWSHKHLPSPSTPEIEEKVHRIAQFLLMTPSLNLEAVAEFLSYPAVLPLQVCQVFMDSLPLAGKTLVDGLKELLQVVQLPKEGQRIERLIEFFCSAYYKAGSIEYPDLDIFPFRSEESCFIAAIAVIMLNTNLHNPNVSSNKMTAATFHAQLRGCNEGTDFPHHFTSKIFEEISSHSLSSLQALWTGGGARQGAPSTLGKFDALFFSNDDRRSGENNAVRHRLASETIELIMRYSTLETTQDGQTDEFWMSITQDLFLSSWPMLSAAFGTAVQGEQMPESALLLYIKGLRSSLLVSAAFGLHNECGVSQAALLRLASIEQLRDLCHSCVLEIASSLHSVHFSSRCWMPVVELLIFVRKEQHQMQQQKRPILVEVESLFTRLEEVTREYCTVSVQEAPPVIAVAVRELLQGIATVLRDSNVDTASLGAALYVLRRALSYSLLSHDQQQGPVVTNFINVRDMCGIVVPALVDVVDMRREAGDDCLQSIMGFAVDVLSIVWNSSVRDGGSTQQVIEHRELMECFGFFQVCYVRCARSLPVHMHVLRGIKELVSRTVLAEGSVRARPHAIPSDELRTMTLIWQRLLQPVAFALSPKGSADTEACNLAIHVVRGLVSLSCGTVSSPATIQVRNDVLHVLLLKLMNLAFIGGLCGSVENAQMCLAQFPAISAAAVKQNGIRHTEKNCASKEEVGGKYEPNKPHLKLIEQILEGVQSRPNFVLFHLLERLCIMLRCHHQQTRAEVVTVLRTVVKQLKDEEYRQHLAVHVADAVLECSIGEAIVPDKEEATFREHLSFLLFEVSAPPTVHKCSPSAFRTTLSPLLNFVLHDFLLEAPPSCLSALAKVIITRCLLPLTVSPRTPAQTRLLAVRYFTQCADLCIATSLKHALDDERRACFSIVLDSIGFILFASHIPMRHVVPQSSDYCGRRWITEKSVQMAEYAAVGANALNALSSARAFEVTESRSYFTLCIDADEVKMKHSGIDEMKCSAAVAEDGEKIVGAMDAEQLDYPSANDRDSVAFSAVDDDTLVEYYTLMAQLLSPLPKMLSDMSNCVLDSDDCASQNPKILEAGNGVQYSENWAPPACNYRLVGELLLEAVGTLLCTLWRVNYAMEVGEFVAQPALKGRDASALNRGNVLGPHSGIRGGLNSYLTIVLHGDISCIRGVLVEILRATATVQAFCLGSRKNQRSTESVTDSVAVQQLSPQEQQLVRNYNMSMYQELTFVVSHWVKCLTFPAGATPLTTRESKRHAELAIVAHHAEVFMGLVRLLVNNAGNIITTIRDYLAWYIDVQQRVNGSQDRGDGYPTDGFHTSILTTIMQGVNERDGANE</sequence>
<dbReference type="GO" id="GO:0032012">
    <property type="term" value="P:regulation of ARF protein signal transduction"/>
    <property type="evidence" value="ECO:0007669"/>
    <property type="project" value="InterPro"/>
</dbReference>
<protein>
    <recommendedName>
        <fullName evidence="2">SEC7 domain-containing protein</fullName>
    </recommendedName>
</protein>
<dbReference type="GO" id="GO:0005085">
    <property type="term" value="F:guanyl-nucleotide exchange factor activity"/>
    <property type="evidence" value="ECO:0007669"/>
    <property type="project" value="InterPro"/>
</dbReference>
<feature type="region of interest" description="Disordered" evidence="1">
    <location>
        <begin position="62"/>
        <end position="91"/>
    </location>
</feature>
<evidence type="ECO:0000259" key="2">
    <source>
        <dbReference type="PROSITE" id="PS50190"/>
    </source>
</evidence>
<dbReference type="PROSITE" id="PS50190">
    <property type="entry name" value="SEC7"/>
    <property type="match status" value="1"/>
</dbReference>
<feature type="compositionally biased region" description="Polar residues" evidence="1">
    <location>
        <begin position="132"/>
        <end position="147"/>
    </location>
</feature>
<gene>
    <name evidence="3" type="ORF">TVY486_0801230</name>
</gene>
<dbReference type="GO" id="GO:0005737">
    <property type="term" value="C:cytoplasm"/>
    <property type="evidence" value="ECO:0007669"/>
    <property type="project" value="UniProtKB-ARBA"/>
</dbReference>
<dbReference type="InterPro" id="IPR023394">
    <property type="entry name" value="Sec7_C_sf"/>
</dbReference>
<dbReference type="InterPro" id="IPR035999">
    <property type="entry name" value="Sec7_dom_sf"/>
</dbReference>
<name>G0U0B7_TRYVY</name>
<accession>G0U0B7</accession>
<dbReference type="SMART" id="SM00222">
    <property type="entry name" value="Sec7"/>
    <property type="match status" value="1"/>
</dbReference>
<dbReference type="InterPro" id="IPR016024">
    <property type="entry name" value="ARM-type_fold"/>
</dbReference>
<dbReference type="PANTHER" id="PTHR10663">
    <property type="entry name" value="GUANYL-NUCLEOTIDE EXCHANGE FACTOR"/>
    <property type="match status" value="1"/>
</dbReference>
<dbReference type="SUPFAM" id="SSF48371">
    <property type="entry name" value="ARM repeat"/>
    <property type="match status" value="1"/>
</dbReference>
<dbReference type="Gene3D" id="1.10.1000.11">
    <property type="entry name" value="Arf Nucleotide-binding Site Opener,domain 2"/>
    <property type="match status" value="1"/>
</dbReference>
<dbReference type="GO" id="GO:0016192">
    <property type="term" value="P:vesicle-mediated transport"/>
    <property type="evidence" value="ECO:0007669"/>
    <property type="project" value="UniProtKB-ARBA"/>
</dbReference>
<reference evidence="3" key="1">
    <citation type="journal article" date="2012" name="Proc. Natl. Acad. Sci. U.S.A.">
        <title>Antigenic diversity is generated by distinct evolutionary mechanisms in African trypanosome species.</title>
        <authorList>
            <person name="Jackson A.P."/>
            <person name="Berry A."/>
            <person name="Aslett M."/>
            <person name="Allison H.C."/>
            <person name="Burton P."/>
            <person name="Vavrova-Anderson J."/>
            <person name="Brown R."/>
            <person name="Browne H."/>
            <person name="Corton N."/>
            <person name="Hauser H."/>
            <person name="Gamble J."/>
            <person name="Gilderthorp R."/>
            <person name="Marcello L."/>
            <person name="McQuillan J."/>
            <person name="Otto T.D."/>
            <person name="Quail M.A."/>
            <person name="Sanders M.J."/>
            <person name="van Tonder A."/>
            <person name="Ginger M.L."/>
            <person name="Field M.C."/>
            <person name="Barry J.D."/>
            <person name="Hertz-Fowler C."/>
            <person name="Berriman M."/>
        </authorList>
    </citation>
    <scope>NUCLEOTIDE SEQUENCE</scope>
    <source>
        <strain evidence="3">Y486</strain>
    </source>
</reference>
<feature type="domain" description="SEC7" evidence="2">
    <location>
        <begin position="680"/>
        <end position="906"/>
    </location>
</feature>
<dbReference type="SUPFAM" id="SSF48425">
    <property type="entry name" value="Sec7 domain"/>
    <property type="match status" value="1"/>
</dbReference>
<dbReference type="PANTHER" id="PTHR10663:SF388">
    <property type="entry name" value="GOLGI-SPECIFIC BREFELDIN A-RESISTANCE GUANINE NUCLEOTIDE EXCHANGE FACTOR 1"/>
    <property type="match status" value="1"/>
</dbReference>
<organism evidence="3">
    <name type="scientific">Trypanosoma vivax (strain Y486)</name>
    <dbReference type="NCBI Taxonomy" id="1055687"/>
    <lineage>
        <taxon>Eukaryota</taxon>
        <taxon>Discoba</taxon>
        <taxon>Euglenozoa</taxon>
        <taxon>Kinetoplastea</taxon>
        <taxon>Metakinetoplastina</taxon>
        <taxon>Trypanosomatida</taxon>
        <taxon>Trypanosomatidae</taxon>
        <taxon>Trypanosoma</taxon>
        <taxon>Duttonella</taxon>
    </lineage>
</organism>
<feature type="region of interest" description="Disordered" evidence="1">
    <location>
        <begin position="117"/>
        <end position="147"/>
    </location>
</feature>
<dbReference type="InterPro" id="IPR000904">
    <property type="entry name" value="Sec7_dom"/>
</dbReference>
<proteinExistence type="predicted"/>
<dbReference type="EMBL" id="HE573024">
    <property type="protein sequence ID" value="CCC49515.1"/>
    <property type="molecule type" value="Genomic_DNA"/>
</dbReference>
<evidence type="ECO:0000256" key="1">
    <source>
        <dbReference type="SAM" id="MobiDB-lite"/>
    </source>
</evidence>
<dbReference type="Pfam" id="PF01369">
    <property type="entry name" value="Sec7"/>
    <property type="match status" value="1"/>
</dbReference>
<dbReference type="OMA" id="VRCCSTI"/>
<dbReference type="GO" id="GO:0012505">
    <property type="term" value="C:endomembrane system"/>
    <property type="evidence" value="ECO:0007669"/>
    <property type="project" value="UniProtKB-ARBA"/>
</dbReference>